<evidence type="ECO:0000313" key="1">
    <source>
        <dbReference type="EMBL" id="KIJ96115.1"/>
    </source>
</evidence>
<organism evidence="1 2">
    <name type="scientific">Laccaria amethystina LaAM-08-1</name>
    <dbReference type="NCBI Taxonomy" id="1095629"/>
    <lineage>
        <taxon>Eukaryota</taxon>
        <taxon>Fungi</taxon>
        <taxon>Dikarya</taxon>
        <taxon>Basidiomycota</taxon>
        <taxon>Agaricomycotina</taxon>
        <taxon>Agaricomycetes</taxon>
        <taxon>Agaricomycetidae</taxon>
        <taxon>Agaricales</taxon>
        <taxon>Agaricineae</taxon>
        <taxon>Hydnangiaceae</taxon>
        <taxon>Laccaria</taxon>
    </lineage>
</organism>
<accession>A0A0C9WUU4</accession>
<name>A0A0C9WUU4_9AGAR</name>
<dbReference type="AlphaFoldDB" id="A0A0C9WUU4"/>
<evidence type="ECO:0000313" key="2">
    <source>
        <dbReference type="Proteomes" id="UP000054477"/>
    </source>
</evidence>
<dbReference type="Proteomes" id="UP000054477">
    <property type="component" value="Unassembled WGS sequence"/>
</dbReference>
<reference evidence="1 2" key="1">
    <citation type="submission" date="2014-04" db="EMBL/GenBank/DDBJ databases">
        <authorList>
            <consortium name="DOE Joint Genome Institute"/>
            <person name="Kuo A."/>
            <person name="Kohler A."/>
            <person name="Nagy L.G."/>
            <person name="Floudas D."/>
            <person name="Copeland A."/>
            <person name="Barry K.W."/>
            <person name="Cichocki N."/>
            <person name="Veneault-Fourrey C."/>
            <person name="LaButti K."/>
            <person name="Lindquist E.A."/>
            <person name="Lipzen A."/>
            <person name="Lundell T."/>
            <person name="Morin E."/>
            <person name="Murat C."/>
            <person name="Sun H."/>
            <person name="Tunlid A."/>
            <person name="Henrissat B."/>
            <person name="Grigoriev I.V."/>
            <person name="Hibbett D.S."/>
            <person name="Martin F."/>
            <person name="Nordberg H.P."/>
            <person name="Cantor M.N."/>
            <person name="Hua S.X."/>
        </authorList>
    </citation>
    <scope>NUCLEOTIDE SEQUENCE [LARGE SCALE GENOMIC DNA]</scope>
    <source>
        <strain evidence="1 2">LaAM-08-1</strain>
    </source>
</reference>
<proteinExistence type="predicted"/>
<dbReference type="HOGENOM" id="CLU_2004284_0_0_1"/>
<keyword evidence="2" id="KW-1185">Reference proteome</keyword>
<reference evidence="2" key="2">
    <citation type="submission" date="2015-01" db="EMBL/GenBank/DDBJ databases">
        <title>Evolutionary Origins and Diversification of the Mycorrhizal Mutualists.</title>
        <authorList>
            <consortium name="DOE Joint Genome Institute"/>
            <consortium name="Mycorrhizal Genomics Consortium"/>
            <person name="Kohler A."/>
            <person name="Kuo A."/>
            <person name="Nagy L.G."/>
            <person name="Floudas D."/>
            <person name="Copeland A."/>
            <person name="Barry K.W."/>
            <person name="Cichocki N."/>
            <person name="Veneault-Fourrey C."/>
            <person name="LaButti K."/>
            <person name="Lindquist E.A."/>
            <person name="Lipzen A."/>
            <person name="Lundell T."/>
            <person name="Morin E."/>
            <person name="Murat C."/>
            <person name="Riley R."/>
            <person name="Ohm R."/>
            <person name="Sun H."/>
            <person name="Tunlid A."/>
            <person name="Henrissat B."/>
            <person name="Grigoriev I.V."/>
            <person name="Hibbett D.S."/>
            <person name="Martin F."/>
        </authorList>
    </citation>
    <scope>NUCLEOTIDE SEQUENCE [LARGE SCALE GENOMIC DNA]</scope>
    <source>
        <strain evidence="2">LaAM-08-1</strain>
    </source>
</reference>
<gene>
    <name evidence="1" type="ORF">K443DRAFT_10861</name>
</gene>
<protein>
    <submittedName>
        <fullName evidence="1">Uncharacterized protein</fullName>
    </submittedName>
</protein>
<sequence>MVHTYPPNVNYLVASTKLGPGFQGEKAHHIKPVITATGINPDVLGIQVLYYNTLLDHSGKPGKSFLTEGNHNIPSINLENLIHHDDLVGLEQGRLEQQQTIDWNEITTCSGTIDFQGIATPPVP</sequence>
<dbReference type="EMBL" id="KN838732">
    <property type="protein sequence ID" value="KIJ96115.1"/>
    <property type="molecule type" value="Genomic_DNA"/>
</dbReference>